<dbReference type="PANTHER" id="PTHR11138">
    <property type="entry name" value="METHIONYL-TRNA FORMYLTRANSFERASE"/>
    <property type="match status" value="1"/>
</dbReference>
<dbReference type="PANTHER" id="PTHR11138:SF5">
    <property type="entry name" value="METHIONYL-TRNA FORMYLTRANSFERASE, MITOCHONDRIAL"/>
    <property type="match status" value="1"/>
</dbReference>
<comment type="function">
    <text evidence="1 8">Attaches a formyl group to the free amino group of methionyl-tRNA(fMet). The formyl group appears to play a dual role in the initiator identity of N-formylmethionyl-tRNA by promoting its recognition by IF2 and preventing the misappropriation of this tRNA by the elongation apparatus.</text>
</comment>
<dbReference type="EMBL" id="AP023366">
    <property type="protein sequence ID" value="BCJ85124.1"/>
    <property type="molecule type" value="Genomic_DNA"/>
</dbReference>
<dbReference type="InterPro" id="IPR002376">
    <property type="entry name" value="Formyl_transf_N"/>
</dbReference>
<dbReference type="FunFam" id="3.40.50.170:FF:000004">
    <property type="entry name" value="Methionyl-tRNA formyltransferase"/>
    <property type="match status" value="1"/>
</dbReference>
<keyword evidence="12" id="KW-1185">Reference proteome</keyword>
<evidence type="ECO:0000259" key="9">
    <source>
        <dbReference type="Pfam" id="PF00551"/>
    </source>
</evidence>
<dbReference type="InterPro" id="IPR036477">
    <property type="entry name" value="Formyl_transf_N_sf"/>
</dbReference>
<evidence type="ECO:0000256" key="4">
    <source>
        <dbReference type="ARBA" id="ARBA00016014"/>
    </source>
</evidence>
<evidence type="ECO:0000256" key="8">
    <source>
        <dbReference type="HAMAP-Rule" id="MF_00182"/>
    </source>
</evidence>
<feature type="domain" description="Formyl transferase N-terminal" evidence="9">
    <location>
        <begin position="1"/>
        <end position="180"/>
    </location>
</feature>
<dbReference type="EC" id="2.1.2.9" evidence="3 8"/>
<dbReference type="HAMAP" id="MF_00182">
    <property type="entry name" value="Formyl_trans"/>
    <property type="match status" value="1"/>
</dbReference>
<organism evidence="11 12">
    <name type="scientific">Effusibacillus dendaii</name>
    <dbReference type="NCBI Taxonomy" id="2743772"/>
    <lineage>
        <taxon>Bacteria</taxon>
        <taxon>Bacillati</taxon>
        <taxon>Bacillota</taxon>
        <taxon>Bacilli</taxon>
        <taxon>Bacillales</taxon>
        <taxon>Alicyclobacillaceae</taxon>
        <taxon>Effusibacillus</taxon>
    </lineage>
</organism>
<evidence type="ECO:0000313" key="11">
    <source>
        <dbReference type="EMBL" id="BCJ85124.1"/>
    </source>
</evidence>
<evidence type="ECO:0000256" key="6">
    <source>
        <dbReference type="ARBA" id="ARBA00022917"/>
    </source>
</evidence>
<dbReference type="Pfam" id="PF02911">
    <property type="entry name" value="Formyl_trans_C"/>
    <property type="match status" value="1"/>
</dbReference>
<protein>
    <recommendedName>
        <fullName evidence="4 8">Methionyl-tRNA formyltransferase</fullName>
        <ecNumber evidence="3 8">2.1.2.9</ecNumber>
    </recommendedName>
</protein>
<dbReference type="AlphaFoldDB" id="A0A7I8D4V5"/>
<dbReference type="Proteomes" id="UP000593802">
    <property type="component" value="Chromosome"/>
</dbReference>
<dbReference type="Gene3D" id="3.10.25.10">
    <property type="entry name" value="Formyl transferase, C-terminal domain"/>
    <property type="match status" value="1"/>
</dbReference>
<feature type="binding site" evidence="8">
    <location>
        <begin position="109"/>
        <end position="112"/>
    </location>
    <ligand>
        <name>(6S)-5,6,7,8-tetrahydrofolate</name>
        <dbReference type="ChEBI" id="CHEBI:57453"/>
    </ligand>
</feature>
<name>A0A7I8D4V5_9BACL</name>
<gene>
    <name evidence="8 11" type="primary">fmt</name>
    <name evidence="11" type="ORF">skT53_01090</name>
</gene>
<dbReference type="SUPFAM" id="SSF50486">
    <property type="entry name" value="FMT C-terminal domain-like"/>
    <property type="match status" value="1"/>
</dbReference>
<evidence type="ECO:0000256" key="2">
    <source>
        <dbReference type="ARBA" id="ARBA00010699"/>
    </source>
</evidence>
<dbReference type="CDD" id="cd08704">
    <property type="entry name" value="Met_tRNA_FMT_C"/>
    <property type="match status" value="1"/>
</dbReference>
<evidence type="ECO:0000256" key="1">
    <source>
        <dbReference type="ARBA" id="ARBA00002606"/>
    </source>
</evidence>
<dbReference type="InterPro" id="IPR044135">
    <property type="entry name" value="Met-tRNA-FMT_C"/>
</dbReference>
<accession>A0A7I8D4V5</accession>
<dbReference type="InterPro" id="IPR005794">
    <property type="entry name" value="Fmt"/>
</dbReference>
<dbReference type="RefSeq" id="WP_200759286.1">
    <property type="nucleotide sequence ID" value="NZ_AP023366.1"/>
</dbReference>
<evidence type="ECO:0000256" key="7">
    <source>
        <dbReference type="ARBA" id="ARBA00048558"/>
    </source>
</evidence>
<keyword evidence="6 8" id="KW-0648">Protein biosynthesis</keyword>
<dbReference type="GO" id="GO:0004479">
    <property type="term" value="F:methionyl-tRNA formyltransferase activity"/>
    <property type="evidence" value="ECO:0007669"/>
    <property type="project" value="UniProtKB-UniRule"/>
</dbReference>
<dbReference type="KEGG" id="eff:skT53_01090"/>
<dbReference type="GO" id="GO:0005829">
    <property type="term" value="C:cytosol"/>
    <property type="evidence" value="ECO:0007669"/>
    <property type="project" value="TreeGrafter"/>
</dbReference>
<dbReference type="SUPFAM" id="SSF53328">
    <property type="entry name" value="Formyltransferase"/>
    <property type="match status" value="1"/>
</dbReference>
<sequence length="315" mass="34670">MRILFMGTPDFAVASLEALVTNGYQVVGVVTQPDRPKGRGRQLMPPPVKEIAQKYELPVFQPEKVRQEEALAQLEELQPDLLVTAAYGQLLPQRLLDMPKFGSINVHASLLPKHRGGAPIHRAIINGDKQSGVTIMRMVQALDAGAMLSQVAIPIDERDTVGSLHDKLACAGAKLLLETIPKIADGSITETEQDESLVTYSPNISRDDERIDWTKSARAIYNQVRGLNPWPVSFTTSNGKIVKIWWVDLVDETTVSGKQPGTVLRTSKDSIEVQTGKGIVAIRELQPEGKRKMKAEELLRGQTIEAGYQFGDANE</sequence>
<keyword evidence="5 8" id="KW-0808">Transferase</keyword>
<dbReference type="InterPro" id="IPR041711">
    <property type="entry name" value="Met-tRNA-FMT_N"/>
</dbReference>
<reference evidence="11 12" key="1">
    <citation type="submission" date="2020-08" db="EMBL/GenBank/DDBJ databases">
        <title>Complete Genome Sequence of Effusibacillus dendaii Strain skT53, Isolated from Farmland soil.</title>
        <authorList>
            <person name="Konishi T."/>
            <person name="Kawasaki H."/>
        </authorList>
    </citation>
    <scope>NUCLEOTIDE SEQUENCE [LARGE SCALE GENOMIC DNA]</scope>
    <source>
        <strain evidence="12">skT53</strain>
    </source>
</reference>
<comment type="catalytic activity">
    <reaction evidence="7 8">
        <text>L-methionyl-tRNA(fMet) + (6R)-10-formyltetrahydrofolate = N-formyl-L-methionyl-tRNA(fMet) + (6S)-5,6,7,8-tetrahydrofolate + H(+)</text>
        <dbReference type="Rhea" id="RHEA:24380"/>
        <dbReference type="Rhea" id="RHEA-COMP:9952"/>
        <dbReference type="Rhea" id="RHEA-COMP:9953"/>
        <dbReference type="ChEBI" id="CHEBI:15378"/>
        <dbReference type="ChEBI" id="CHEBI:57453"/>
        <dbReference type="ChEBI" id="CHEBI:78530"/>
        <dbReference type="ChEBI" id="CHEBI:78844"/>
        <dbReference type="ChEBI" id="CHEBI:195366"/>
        <dbReference type="EC" id="2.1.2.9"/>
    </reaction>
</comment>
<dbReference type="Gene3D" id="3.40.50.170">
    <property type="entry name" value="Formyl transferase, N-terminal domain"/>
    <property type="match status" value="1"/>
</dbReference>
<proteinExistence type="inferred from homology"/>
<evidence type="ECO:0000259" key="10">
    <source>
        <dbReference type="Pfam" id="PF02911"/>
    </source>
</evidence>
<dbReference type="InterPro" id="IPR005793">
    <property type="entry name" value="Formyl_trans_C"/>
</dbReference>
<feature type="domain" description="Formyl transferase C-terminal" evidence="10">
    <location>
        <begin position="203"/>
        <end position="302"/>
    </location>
</feature>
<dbReference type="CDD" id="cd08646">
    <property type="entry name" value="FMT_core_Met-tRNA-FMT_N"/>
    <property type="match status" value="1"/>
</dbReference>
<evidence type="ECO:0000256" key="5">
    <source>
        <dbReference type="ARBA" id="ARBA00022679"/>
    </source>
</evidence>
<evidence type="ECO:0000313" key="12">
    <source>
        <dbReference type="Proteomes" id="UP000593802"/>
    </source>
</evidence>
<comment type="similarity">
    <text evidence="2 8">Belongs to the Fmt family.</text>
</comment>
<dbReference type="NCBIfam" id="TIGR00460">
    <property type="entry name" value="fmt"/>
    <property type="match status" value="1"/>
</dbReference>
<dbReference type="InterPro" id="IPR037022">
    <property type="entry name" value="Formyl_trans_C_sf"/>
</dbReference>
<dbReference type="Pfam" id="PF00551">
    <property type="entry name" value="Formyl_trans_N"/>
    <property type="match status" value="1"/>
</dbReference>
<dbReference type="InterPro" id="IPR011034">
    <property type="entry name" value="Formyl_transferase-like_C_sf"/>
</dbReference>
<evidence type="ECO:0000256" key="3">
    <source>
        <dbReference type="ARBA" id="ARBA00012261"/>
    </source>
</evidence>